<dbReference type="GO" id="GO:0015627">
    <property type="term" value="C:type II protein secretion system complex"/>
    <property type="evidence" value="ECO:0007669"/>
    <property type="project" value="InterPro"/>
</dbReference>
<reference evidence="4" key="1">
    <citation type="submission" date="2017-09" db="EMBL/GenBank/DDBJ databases">
        <title>Depth-based differentiation of microbial function through sediment-hosted aquifers and enrichment of novel symbionts in the deep terrestrial subsurface.</title>
        <authorList>
            <person name="Probst A.J."/>
            <person name="Ladd B."/>
            <person name="Jarett J.K."/>
            <person name="Geller-Mcgrath D.E."/>
            <person name="Sieber C.M.K."/>
            <person name="Emerson J.B."/>
            <person name="Anantharaman K."/>
            <person name="Thomas B.C."/>
            <person name="Malmstrom R."/>
            <person name="Stieglmeier M."/>
            <person name="Klingl A."/>
            <person name="Woyke T."/>
            <person name="Ryan C.M."/>
            <person name="Banfield J.F."/>
        </authorList>
    </citation>
    <scope>NUCLEOTIDE SEQUENCE [LARGE SCALE GENOMIC DNA]</scope>
</reference>
<dbReference type="InterPro" id="IPR012902">
    <property type="entry name" value="N_methyl_site"/>
</dbReference>
<gene>
    <name evidence="3" type="ORF">COS81_00890</name>
</gene>
<dbReference type="InterPro" id="IPR000983">
    <property type="entry name" value="Bac_GSPG_pilin"/>
</dbReference>
<feature type="transmembrane region" description="Helical" evidence="2">
    <location>
        <begin position="12"/>
        <end position="34"/>
    </location>
</feature>
<dbReference type="SUPFAM" id="SSF54523">
    <property type="entry name" value="Pili subunits"/>
    <property type="match status" value="1"/>
</dbReference>
<keyword evidence="2" id="KW-0812">Transmembrane</keyword>
<evidence type="ECO:0000256" key="2">
    <source>
        <dbReference type="SAM" id="Phobius"/>
    </source>
</evidence>
<dbReference type="GO" id="GO:0015628">
    <property type="term" value="P:protein secretion by the type II secretion system"/>
    <property type="evidence" value="ECO:0007669"/>
    <property type="project" value="InterPro"/>
</dbReference>
<evidence type="ECO:0000256" key="1">
    <source>
        <dbReference type="ARBA" id="ARBA00022481"/>
    </source>
</evidence>
<dbReference type="Gene3D" id="3.30.700.10">
    <property type="entry name" value="Glycoprotein, Type 4 Pilin"/>
    <property type="match status" value="1"/>
</dbReference>
<name>A0A2M7APC6_UNCKA</name>
<dbReference type="AlphaFoldDB" id="A0A2M7APC6"/>
<sequence length="179" mass="19745">MRNQRISQNGFTIIEILVVVVIIGILASIVVVSFNSTLRKSRETKVKADLTQIAKAVEALGVDTDRYPNGCPKESTANPEVMDLTTSVAGLLSRPPVGVVQAPCEWTAFAVSQWNGPYLKQVLVDPWNRNYFFDPDFAPYMYNSACPSQAPQAVCVVVGSFGPDGSMYNCDDFFIKLWQ</sequence>
<comment type="caution">
    <text evidence="3">The sequence shown here is derived from an EMBL/GenBank/DDBJ whole genome shotgun (WGS) entry which is preliminary data.</text>
</comment>
<dbReference type="InterPro" id="IPR045584">
    <property type="entry name" value="Pilin-like"/>
</dbReference>
<organism evidence="3 4">
    <name type="scientific">candidate division WWE3 bacterium CG06_land_8_20_14_3_00_42_16</name>
    <dbReference type="NCBI Taxonomy" id="1975083"/>
    <lineage>
        <taxon>Bacteria</taxon>
        <taxon>Katanobacteria</taxon>
    </lineage>
</organism>
<dbReference type="PANTHER" id="PTHR30093">
    <property type="entry name" value="GENERAL SECRETION PATHWAY PROTEIN G"/>
    <property type="match status" value="1"/>
</dbReference>
<dbReference type="NCBIfam" id="TIGR02532">
    <property type="entry name" value="IV_pilin_GFxxxE"/>
    <property type="match status" value="1"/>
</dbReference>
<keyword evidence="2" id="KW-0472">Membrane</keyword>
<dbReference type="Proteomes" id="UP000229916">
    <property type="component" value="Unassembled WGS sequence"/>
</dbReference>
<accession>A0A2M7APC6</accession>
<dbReference type="Pfam" id="PF07963">
    <property type="entry name" value="N_methyl"/>
    <property type="match status" value="1"/>
</dbReference>
<evidence type="ECO:0000313" key="3">
    <source>
        <dbReference type="EMBL" id="PIU69223.1"/>
    </source>
</evidence>
<dbReference type="PRINTS" id="PR00813">
    <property type="entry name" value="BCTERIALGSPG"/>
</dbReference>
<dbReference type="EMBL" id="PEWD01000017">
    <property type="protein sequence ID" value="PIU69223.1"/>
    <property type="molecule type" value="Genomic_DNA"/>
</dbReference>
<protein>
    <recommendedName>
        <fullName evidence="5">Type II secretion system protein GspG C-terminal domain-containing protein</fullName>
    </recommendedName>
</protein>
<keyword evidence="1" id="KW-0488">Methylation</keyword>
<evidence type="ECO:0008006" key="5">
    <source>
        <dbReference type="Google" id="ProtNLM"/>
    </source>
</evidence>
<evidence type="ECO:0000313" key="4">
    <source>
        <dbReference type="Proteomes" id="UP000229916"/>
    </source>
</evidence>
<dbReference type="PANTHER" id="PTHR30093:SF47">
    <property type="entry name" value="TYPE IV PILUS NON-CORE MINOR PILIN PILE"/>
    <property type="match status" value="1"/>
</dbReference>
<proteinExistence type="predicted"/>
<keyword evidence="2" id="KW-1133">Transmembrane helix</keyword>